<sequence>MAKLWSLILISVPMTASAFWGIALPDWLDKESRHLAQELNRGVGQSQNPNFIRADYSNGEMVIRYRSVDPAANAPFGAVVEDHREAMLRSYCGSAYYRERLEAGLRYRHLYEGPAAPAPLLITAKACQRLY</sequence>
<organism evidence="1 2">
    <name type="scientific">Ferrimonas pelagia</name>
    <dbReference type="NCBI Taxonomy" id="1177826"/>
    <lineage>
        <taxon>Bacteria</taxon>
        <taxon>Pseudomonadati</taxon>
        <taxon>Pseudomonadota</taxon>
        <taxon>Gammaproteobacteria</taxon>
        <taxon>Alteromonadales</taxon>
        <taxon>Ferrimonadaceae</taxon>
        <taxon>Ferrimonas</taxon>
    </lineage>
</organism>
<proteinExistence type="predicted"/>
<accession>A0ABP9EJ38</accession>
<dbReference type="RefSeq" id="WP_345334593.1">
    <property type="nucleotide sequence ID" value="NZ_BAABJZ010000017.1"/>
</dbReference>
<evidence type="ECO:0000313" key="2">
    <source>
        <dbReference type="Proteomes" id="UP001499988"/>
    </source>
</evidence>
<name>A0ABP9EJ38_9GAMM</name>
<gene>
    <name evidence="1" type="ORF">GCM10023333_13570</name>
</gene>
<evidence type="ECO:0000313" key="1">
    <source>
        <dbReference type="EMBL" id="GAA4880643.1"/>
    </source>
</evidence>
<dbReference type="Proteomes" id="UP001499988">
    <property type="component" value="Unassembled WGS sequence"/>
</dbReference>
<dbReference type="EMBL" id="BAABJZ010000017">
    <property type="protein sequence ID" value="GAA4880643.1"/>
    <property type="molecule type" value="Genomic_DNA"/>
</dbReference>
<keyword evidence="2" id="KW-1185">Reference proteome</keyword>
<comment type="caution">
    <text evidence="1">The sequence shown here is derived from an EMBL/GenBank/DDBJ whole genome shotgun (WGS) entry which is preliminary data.</text>
</comment>
<reference evidence="2" key="1">
    <citation type="journal article" date="2019" name="Int. J. Syst. Evol. Microbiol.">
        <title>The Global Catalogue of Microorganisms (GCM) 10K type strain sequencing project: providing services to taxonomists for standard genome sequencing and annotation.</title>
        <authorList>
            <consortium name="The Broad Institute Genomics Platform"/>
            <consortium name="The Broad Institute Genome Sequencing Center for Infectious Disease"/>
            <person name="Wu L."/>
            <person name="Ma J."/>
        </authorList>
    </citation>
    <scope>NUCLEOTIDE SEQUENCE [LARGE SCALE GENOMIC DNA]</scope>
    <source>
        <strain evidence="2">JCM 18401</strain>
    </source>
</reference>
<protein>
    <submittedName>
        <fullName evidence="1">Uncharacterized protein</fullName>
    </submittedName>
</protein>